<evidence type="ECO:0000313" key="3">
    <source>
        <dbReference type="Proteomes" id="UP001162156"/>
    </source>
</evidence>
<evidence type="ECO:0000259" key="1">
    <source>
        <dbReference type="Pfam" id="PF13843"/>
    </source>
</evidence>
<sequence length="325" mass="38366">MNKHQALSDKELEDEIENFILNGFDSEDDLDIDGVNDSICDPNYIPHVEEISESVDDTLIPDYDLLEIQKRIQLLKTMFLRKMMILEKVLVMQMMFLRIPKKRKYKIAWKKKNLQLNDTQLSFIASDVLPSDILELSTRPPTVFLIFTIPLVAYLAQQGIFSLGTVRRNHIVDCKLPTEKELKKEERGYCTEYVGIYEGVDISTSVWKDNKLVNFVSSFAENNPCSTVKRFNRSKKERIDIPCLYVAKEYNRHMAIIRSKKWYFRIFYHILDMTVANSWLLYRRTNEERKKAYETTKEDKILTFSEFRAEIFLCLCQEGQSIYKK</sequence>
<dbReference type="Pfam" id="PF13843">
    <property type="entry name" value="DDE_Tnp_1_7"/>
    <property type="match status" value="1"/>
</dbReference>
<keyword evidence="3" id="KW-1185">Reference proteome</keyword>
<dbReference type="Proteomes" id="UP001162156">
    <property type="component" value="Unassembled WGS sequence"/>
</dbReference>
<dbReference type="InterPro" id="IPR029526">
    <property type="entry name" value="PGBD"/>
</dbReference>
<accession>A0AAV8YL40</accession>
<feature type="domain" description="PiggyBac transposable element-derived protein" evidence="1">
    <location>
        <begin position="148"/>
        <end position="279"/>
    </location>
</feature>
<dbReference type="PANTHER" id="PTHR47272">
    <property type="entry name" value="DDE_TNP_1_7 DOMAIN-CONTAINING PROTEIN"/>
    <property type="match status" value="1"/>
</dbReference>
<dbReference type="EMBL" id="JANEYF010002053">
    <property type="protein sequence ID" value="KAJ8952038.1"/>
    <property type="molecule type" value="Genomic_DNA"/>
</dbReference>
<reference evidence="2" key="1">
    <citation type="journal article" date="2023" name="Insect Mol. Biol.">
        <title>Genome sequencing provides insights into the evolution of gene families encoding plant cell wall-degrading enzymes in longhorned beetles.</title>
        <authorList>
            <person name="Shin N.R."/>
            <person name="Okamura Y."/>
            <person name="Kirsch R."/>
            <person name="Pauchet Y."/>
        </authorList>
    </citation>
    <scope>NUCLEOTIDE SEQUENCE</scope>
    <source>
        <strain evidence="2">RBIC_L_NR</strain>
    </source>
</reference>
<comment type="caution">
    <text evidence="2">The sequence shown here is derived from an EMBL/GenBank/DDBJ whole genome shotgun (WGS) entry which is preliminary data.</text>
</comment>
<proteinExistence type="predicted"/>
<name>A0AAV8YL40_9CUCU</name>
<dbReference type="AlphaFoldDB" id="A0AAV8YL40"/>
<evidence type="ECO:0000313" key="2">
    <source>
        <dbReference type="EMBL" id="KAJ8952038.1"/>
    </source>
</evidence>
<protein>
    <recommendedName>
        <fullName evidence="1">PiggyBac transposable element-derived protein domain-containing protein</fullName>
    </recommendedName>
</protein>
<gene>
    <name evidence="2" type="ORF">NQ314_007610</name>
</gene>
<organism evidence="2 3">
    <name type="scientific">Rhamnusium bicolor</name>
    <dbReference type="NCBI Taxonomy" id="1586634"/>
    <lineage>
        <taxon>Eukaryota</taxon>
        <taxon>Metazoa</taxon>
        <taxon>Ecdysozoa</taxon>
        <taxon>Arthropoda</taxon>
        <taxon>Hexapoda</taxon>
        <taxon>Insecta</taxon>
        <taxon>Pterygota</taxon>
        <taxon>Neoptera</taxon>
        <taxon>Endopterygota</taxon>
        <taxon>Coleoptera</taxon>
        <taxon>Polyphaga</taxon>
        <taxon>Cucujiformia</taxon>
        <taxon>Chrysomeloidea</taxon>
        <taxon>Cerambycidae</taxon>
        <taxon>Lepturinae</taxon>
        <taxon>Rhagiini</taxon>
        <taxon>Rhamnusium</taxon>
    </lineage>
</organism>